<protein>
    <submittedName>
        <fullName evidence="2">Uncharacterized protein</fullName>
    </submittedName>
</protein>
<keyword evidence="3" id="KW-1185">Reference proteome</keyword>
<accession>A0A835XQT7</accession>
<proteinExistence type="predicted"/>
<dbReference type="Proteomes" id="UP000612055">
    <property type="component" value="Unassembled WGS sequence"/>
</dbReference>
<feature type="chain" id="PRO_5032803337" evidence="1">
    <location>
        <begin position="26"/>
        <end position="234"/>
    </location>
</feature>
<keyword evidence="1" id="KW-0732">Signal</keyword>
<gene>
    <name evidence="2" type="ORF">HYH03_013580</name>
</gene>
<evidence type="ECO:0000256" key="1">
    <source>
        <dbReference type="SAM" id="SignalP"/>
    </source>
</evidence>
<dbReference type="AlphaFoldDB" id="A0A835XQT7"/>
<feature type="signal peptide" evidence="1">
    <location>
        <begin position="1"/>
        <end position="25"/>
    </location>
</feature>
<evidence type="ECO:0000313" key="2">
    <source>
        <dbReference type="EMBL" id="KAG2487867.1"/>
    </source>
</evidence>
<evidence type="ECO:0000313" key="3">
    <source>
        <dbReference type="Proteomes" id="UP000612055"/>
    </source>
</evidence>
<comment type="caution">
    <text evidence="2">The sequence shown here is derived from an EMBL/GenBank/DDBJ whole genome shotgun (WGS) entry which is preliminary data.</text>
</comment>
<sequence length="234" mass="24735">MELIARLVLSVALTTLFKELGTAEATELRCDATWASPTPTGVAIPDAYDWGLNLTVTVPQTCGIGVLTAVNASVTLVHPYERDLGLYLPHAPTAAIPAPARQPDQPRPGPARVCVRCGRGLWGPDKAVDGKGAATILNAASPGVRCCPDGATWRRPPPNRPLAADNIGFYTAHDVIARQPLISIPPSTPTGCIRPLDWCPNTSGAVSGHVHCSDGDSLLDWYCVDAYGKQETIP</sequence>
<reference evidence="2" key="1">
    <citation type="journal article" date="2020" name="bioRxiv">
        <title>Comparative genomics of Chlamydomonas.</title>
        <authorList>
            <person name="Craig R.J."/>
            <person name="Hasan A.R."/>
            <person name="Ness R.W."/>
            <person name="Keightley P.D."/>
        </authorList>
    </citation>
    <scope>NUCLEOTIDE SEQUENCE</scope>
    <source>
        <strain evidence="2">CCAP 11/70</strain>
    </source>
</reference>
<dbReference type="EMBL" id="JAEHOE010000091">
    <property type="protein sequence ID" value="KAG2487867.1"/>
    <property type="molecule type" value="Genomic_DNA"/>
</dbReference>
<name>A0A835XQT7_9CHLO</name>
<organism evidence="2 3">
    <name type="scientific">Edaphochlamys debaryana</name>
    <dbReference type="NCBI Taxonomy" id="47281"/>
    <lineage>
        <taxon>Eukaryota</taxon>
        <taxon>Viridiplantae</taxon>
        <taxon>Chlorophyta</taxon>
        <taxon>core chlorophytes</taxon>
        <taxon>Chlorophyceae</taxon>
        <taxon>CS clade</taxon>
        <taxon>Chlamydomonadales</taxon>
        <taxon>Chlamydomonadales incertae sedis</taxon>
        <taxon>Edaphochlamys</taxon>
    </lineage>
</organism>